<dbReference type="EMBL" id="JAYKXN010000005">
    <property type="protein sequence ID" value="KAK7285440.1"/>
    <property type="molecule type" value="Genomic_DNA"/>
</dbReference>
<comment type="caution">
    <text evidence="1">The sequence shown here is derived from an EMBL/GenBank/DDBJ whole genome shotgun (WGS) entry which is preliminary data.</text>
</comment>
<evidence type="ECO:0000313" key="2">
    <source>
        <dbReference type="Proteomes" id="UP001359559"/>
    </source>
</evidence>
<accession>A0AAN9P4R5</accession>
<proteinExistence type="predicted"/>
<reference evidence="1 2" key="1">
    <citation type="submission" date="2024-01" db="EMBL/GenBank/DDBJ databases">
        <title>The genomes of 5 underutilized Papilionoideae crops provide insights into root nodulation and disease resistance.</title>
        <authorList>
            <person name="Yuan L."/>
        </authorList>
    </citation>
    <scope>NUCLEOTIDE SEQUENCE [LARGE SCALE GENOMIC DNA]</scope>
    <source>
        <strain evidence="1">LY-2023</strain>
        <tissue evidence="1">Leaf</tissue>
    </source>
</reference>
<evidence type="ECO:0000313" key="1">
    <source>
        <dbReference type="EMBL" id="KAK7285440.1"/>
    </source>
</evidence>
<gene>
    <name evidence="1" type="ORF">RJT34_20213</name>
</gene>
<name>A0AAN9P4R5_CLITE</name>
<protein>
    <submittedName>
        <fullName evidence="1">Uncharacterized protein</fullName>
    </submittedName>
</protein>
<sequence length="98" mass="10802">MSLISTSRLSSSNPLPLLTAPSLLLPFLPRAIADVRFDEGLPPILTALEIRQGLCILNIGSPINVKYNSIMAFVLEQKGEVEVVFGKLMELLIWQILI</sequence>
<dbReference type="Proteomes" id="UP001359559">
    <property type="component" value="Unassembled WGS sequence"/>
</dbReference>
<organism evidence="1 2">
    <name type="scientific">Clitoria ternatea</name>
    <name type="common">Butterfly pea</name>
    <dbReference type="NCBI Taxonomy" id="43366"/>
    <lineage>
        <taxon>Eukaryota</taxon>
        <taxon>Viridiplantae</taxon>
        <taxon>Streptophyta</taxon>
        <taxon>Embryophyta</taxon>
        <taxon>Tracheophyta</taxon>
        <taxon>Spermatophyta</taxon>
        <taxon>Magnoliopsida</taxon>
        <taxon>eudicotyledons</taxon>
        <taxon>Gunneridae</taxon>
        <taxon>Pentapetalae</taxon>
        <taxon>rosids</taxon>
        <taxon>fabids</taxon>
        <taxon>Fabales</taxon>
        <taxon>Fabaceae</taxon>
        <taxon>Papilionoideae</taxon>
        <taxon>50 kb inversion clade</taxon>
        <taxon>NPAAA clade</taxon>
        <taxon>indigoferoid/millettioid clade</taxon>
        <taxon>Phaseoleae</taxon>
        <taxon>Clitoria</taxon>
    </lineage>
</organism>
<keyword evidence="2" id="KW-1185">Reference proteome</keyword>
<dbReference type="AlphaFoldDB" id="A0AAN9P4R5"/>